<gene>
    <name evidence="1" type="ORF">TPSB3V08_LOCUS9302</name>
</gene>
<name>A0A7R9DFM3_TIMPO</name>
<dbReference type="EMBL" id="OD007299">
    <property type="protein sequence ID" value="CAD7413870.1"/>
    <property type="molecule type" value="Genomic_DNA"/>
</dbReference>
<proteinExistence type="predicted"/>
<reference evidence="1" key="1">
    <citation type="submission" date="2020-11" db="EMBL/GenBank/DDBJ databases">
        <authorList>
            <person name="Tran Van P."/>
        </authorList>
    </citation>
    <scope>NUCLEOTIDE SEQUENCE</scope>
</reference>
<evidence type="ECO:0000313" key="1">
    <source>
        <dbReference type="EMBL" id="CAD7413870.1"/>
    </source>
</evidence>
<organism evidence="1">
    <name type="scientific">Timema poppense</name>
    <name type="common">Walking stick</name>
    <dbReference type="NCBI Taxonomy" id="170557"/>
    <lineage>
        <taxon>Eukaryota</taxon>
        <taxon>Metazoa</taxon>
        <taxon>Ecdysozoa</taxon>
        <taxon>Arthropoda</taxon>
        <taxon>Hexapoda</taxon>
        <taxon>Insecta</taxon>
        <taxon>Pterygota</taxon>
        <taxon>Neoptera</taxon>
        <taxon>Polyneoptera</taxon>
        <taxon>Phasmatodea</taxon>
        <taxon>Timematodea</taxon>
        <taxon>Timematoidea</taxon>
        <taxon>Timematidae</taxon>
        <taxon>Timema</taxon>
    </lineage>
</organism>
<sequence>MQSRTRTEKGVEAHRSLTDKRKTMELLGCLHGDVFNQEKYILNDTKLRIKLNRSRDGFSLMAVHEVPHFKVHIVEVCLLVVLPPLKRLNPISVHLFFPYKKGVLTAPGYNHDSCRSDLTSWNVKTFEPTKQGQ</sequence>
<protein>
    <submittedName>
        <fullName evidence="1">Uncharacterized protein</fullName>
    </submittedName>
</protein>
<accession>A0A7R9DFM3</accession>
<dbReference type="AlphaFoldDB" id="A0A7R9DFM3"/>